<keyword evidence="2" id="KW-1185">Reference proteome</keyword>
<sequence length="60" mass="6977">MGFQTLRGVIERCATQRVLRRGWSVKLMVVWIVQGESMEMLVFDAQWNSHVESQAQIRLA</sequence>
<protein>
    <submittedName>
        <fullName evidence="1">Uncharacterized protein</fullName>
    </submittedName>
</protein>
<proteinExistence type="predicted"/>
<evidence type="ECO:0000313" key="1">
    <source>
        <dbReference type="EMBL" id="AXT46767.1"/>
    </source>
</evidence>
<dbReference type="KEGG" id="crz:D1345_11440"/>
<gene>
    <name evidence="1" type="ORF">D1345_11440</name>
</gene>
<evidence type="ECO:0000313" key="2">
    <source>
        <dbReference type="Proteomes" id="UP000259465"/>
    </source>
</evidence>
<accession>A0AAD0W8V2</accession>
<dbReference type="Proteomes" id="UP000259465">
    <property type="component" value="Chromosome"/>
</dbReference>
<name>A0AAD0W8V2_9NEIS</name>
<dbReference type="EMBL" id="CP031968">
    <property type="protein sequence ID" value="AXT46767.1"/>
    <property type="molecule type" value="Genomic_DNA"/>
</dbReference>
<reference evidence="1 2" key="1">
    <citation type="submission" date="2018-08" db="EMBL/GenBank/DDBJ databases">
        <title>Complete genome sequence of JP2-74.</title>
        <authorList>
            <person name="Wu L."/>
        </authorList>
    </citation>
    <scope>NUCLEOTIDE SEQUENCE [LARGE SCALE GENOMIC DNA]</scope>
    <source>
        <strain evidence="1 2">JP2-74</strain>
    </source>
</reference>
<dbReference type="AlphaFoldDB" id="A0AAD0W8V2"/>
<organism evidence="1 2">
    <name type="scientific">Chromobacterium rhizoryzae</name>
    <dbReference type="NCBI Taxonomy" id="1778675"/>
    <lineage>
        <taxon>Bacteria</taxon>
        <taxon>Pseudomonadati</taxon>
        <taxon>Pseudomonadota</taxon>
        <taxon>Betaproteobacteria</taxon>
        <taxon>Neisseriales</taxon>
        <taxon>Chromobacteriaceae</taxon>
        <taxon>Chromobacterium</taxon>
    </lineage>
</organism>